<comment type="caution">
    <text evidence="1">The sequence shown here is derived from an EMBL/GenBank/DDBJ whole genome shotgun (WGS) entry which is preliminary data.</text>
</comment>
<proteinExistence type="predicted"/>
<evidence type="ECO:0000313" key="2">
    <source>
        <dbReference type="Proteomes" id="UP000616151"/>
    </source>
</evidence>
<dbReference type="Proteomes" id="UP000616151">
    <property type="component" value="Unassembled WGS sequence"/>
</dbReference>
<gene>
    <name evidence="1" type="primary">mltG</name>
    <name evidence="1" type="ORF">JHL16_06650</name>
</gene>
<organism evidence="1 2">
    <name type="scientific">Taklimakanibacter albus</name>
    <dbReference type="NCBI Taxonomy" id="2800327"/>
    <lineage>
        <taxon>Bacteria</taxon>
        <taxon>Pseudomonadati</taxon>
        <taxon>Pseudomonadota</taxon>
        <taxon>Alphaproteobacteria</taxon>
        <taxon>Hyphomicrobiales</taxon>
        <taxon>Aestuariivirgaceae</taxon>
        <taxon>Taklimakanibacter</taxon>
    </lineage>
</organism>
<sequence>MPDQRRQRYSVVVPPRRRRRSAIRRVFYSLMLLAGGAALVAFGGALYGYVKFTQAGPLAEDKVVQIERGSSVLDIAAELEKQGVISDANVFAAAAKLARLTGTGAHLKPGEYQFKQAMSMRDAMALVAAGKFITYKVTIPEGWTTAQALDRLRNNEVLLGDITLTPGEGEIMPDTYVFQRGETRDNIVKGMMNANQKMLNELWPERAEDTPVTTPAEAMILASIIEKETGEPEERPRVASVFANRLRLGMRLQSDPTIIYGITGGRTKLDRPLTKKDIAEVTPYNTYRINGLPPGPIANPGRASLEAALSPAKTKDLYFVADGSGGHVFAETLEEHRVNVKKWREIEKNKNQGGEEAPVMDETQDAGAPTAAPEANIAATEQAAPEAATTDQQTTTPSLPTGDDIQAADQQNAGNQAPEPEAGVEADAADQGGAQQAAGANAVPPLPRPKPEGLSGEAAPAQPEAAPTAPEAEPTTVAEVVLDLKPGSVIRGSKGLIPIPAPKPQAP</sequence>
<protein>
    <submittedName>
        <fullName evidence="1">Endolytic transglycosylase MltG</fullName>
    </submittedName>
</protein>
<name>A0ACC5R0A7_9HYPH</name>
<evidence type="ECO:0000313" key="1">
    <source>
        <dbReference type="EMBL" id="MBK1866027.1"/>
    </source>
</evidence>
<accession>A0ACC5R0A7</accession>
<reference evidence="1" key="1">
    <citation type="submission" date="2021-01" db="EMBL/GenBank/DDBJ databases">
        <authorList>
            <person name="Sun Q."/>
        </authorList>
    </citation>
    <scope>NUCLEOTIDE SEQUENCE</scope>
    <source>
        <strain evidence="1">YIM B02566</strain>
    </source>
</reference>
<dbReference type="EMBL" id="JAENHL010000006">
    <property type="protein sequence ID" value="MBK1866027.1"/>
    <property type="molecule type" value="Genomic_DNA"/>
</dbReference>
<keyword evidence="2" id="KW-1185">Reference proteome</keyword>